<evidence type="ECO:0000256" key="6">
    <source>
        <dbReference type="ARBA" id="ARBA00023141"/>
    </source>
</evidence>
<reference evidence="10 11" key="1">
    <citation type="submission" date="2018-05" db="EMBL/GenBank/DDBJ databases">
        <title>A metagenomic window into the 2 km-deep terrestrial subsurface aquifer revealed taxonomically and functionally diverse microbial community comprising novel uncultured bacterial lineages.</title>
        <authorList>
            <person name="Kadnikov V.V."/>
            <person name="Mardanov A.V."/>
            <person name="Beletsky A.V."/>
            <person name="Banks D."/>
            <person name="Pimenov N.V."/>
            <person name="Frank Y.A."/>
            <person name="Karnachuk O.V."/>
            <person name="Ravin N.V."/>
        </authorList>
    </citation>
    <scope>NUCLEOTIDE SEQUENCE [LARGE SCALE GENOMIC DNA]</scope>
    <source>
        <strain evidence="10">BY</strain>
    </source>
</reference>
<dbReference type="UniPathway" id="UPA00035">
    <property type="reaction ID" value="UER00043"/>
</dbReference>
<evidence type="ECO:0000313" key="11">
    <source>
        <dbReference type="Proteomes" id="UP000262583"/>
    </source>
</evidence>
<dbReference type="InterPro" id="IPR011060">
    <property type="entry name" value="RibuloseP-bd_barrel"/>
</dbReference>
<keyword evidence="3 8" id="KW-0028">Amino-acid biosynthesis</keyword>
<evidence type="ECO:0000256" key="1">
    <source>
        <dbReference type="ARBA" id="ARBA00001633"/>
    </source>
</evidence>
<keyword evidence="4 8" id="KW-0210">Decarboxylase</keyword>
<keyword evidence="5 8" id="KW-0822">Tryptophan biosynthesis</keyword>
<dbReference type="InterPro" id="IPR045186">
    <property type="entry name" value="Indole-3-glycerol_P_synth"/>
</dbReference>
<dbReference type="PANTHER" id="PTHR22854">
    <property type="entry name" value="TRYPTOPHAN BIOSYNTHESIS PROTEIN"/>
    <property type="match status" value="1"/>
</dbReference>
<accession>A0A2Z4Y500</accession>
<keyword evidence="6 8" id="KW-0057">Aromatic amino acid biosynthesis</keyword>
<comment type="pathway">
    <text evidence="2 8">Amino-acid biosynthesis; L-tryptophan biosynthesis; L-tryptophan from chorismate: step 4/5.</text>
</comment>
<dbReference type="GO" id="GO:0004640">
    <property type="term" value="F:phosphoribosylanthranilate isomerase activity"/>
    <property type="evidence" value="ECO:0007669"/>
    <property type="project" value="TreeGrafter"/>
</dbReference>
<dbReference type="NCBIfam" id="NF001377">
    <property type="entry name" value="PRK00278.2-4"/>
    <property type="match status" value="1"/>
</dbReference>
<evidence type="ECO:0000313" key="10">
    <source>
        <dbReference type="EMBL" id="AXA36036.1"/>
    </source>
</evidence>
<comment type="similarity">
    <text evidence="8">Belongs to the TrpC family.</text>
</comment>
<evidence type="ECO:0000256" key="3">
    <source>
        <dbReference type="ARBA" id="ARBA00022605"/>
    </source>
</evidence>
<dbReference type="GO" id="GO:0004425">
    <property type="term" value="F:indole-3-glycerol-phosphate synthase activity"/>
    <property type="evidence" value="ECO:0007669"/>
    <property type="project" value="UniProtKB-UniRule"/>
</dbReference>
<evidence type="ECO:0000256" key="7">
    <source>
        <dbReference type="ARBA" id="ARBA00023239"/>
    </source>
</evidence>
<dbReference type="EMBL" id="CP030759">
    <property type="protein sequence ID" value="AXA36036.1"/>
    <property type="molecule type" value="Genomic_DNA"/>
</dbReference>
<evidence type="ECO:0000256" key="4">
    <source>
        <dbReference type="ARBA" id="ARBA00022793"/>
    </source>
</evidence>
<dbReference type="Gene3D" id="3.20.20.70">
    <property type="entry name" value="Aldolase class I"/>
    <property type="match status" value="1"/>
</dbReference>
<dbReference type="HAMAP" id="MF_00134_B">
    <property type="entry name" value="IGPS_B"/>
    <property type="match status" value="1"/>
</dbReference>
<dbReference type="GO" id="GO:0000162">
    <property type="term" value="P:L-tryptophan biosynthetic process"/>
    <property type="evidence" value="ECO:0007669"/>
    <property type="project" value="UniProtKB-UniRule"/>
</dbReference>
<comment type="catalytic activity">
    <reaction evidence="1 8">
        <text>1-(2-carboxyphenylamino)-1-deoxy-D-ribulose 5-phosphate + H(+) = (1S,2R)-1-C-(indol-3-yl)glycerol 3-phosphate + CO2 + H2O</text>
        <dbReference type="Rhea" id="RHEA:23476"/>
        <dbReference type="ChEBI" id="CHEBI:15377"/>
        <dbReference type="ChEBI" id="CHEBI:15378"/>
        <dbReference type="ChEBI" id="CHEBI:16526"/>
        <dbReference type="ChEBI" id="CHEBI:58613"/>
        <dbReference type="ChEBI" id="CHEBI:58866"/>
        <dbReference type="EC" id="4.1.1.48"/>
    </reaction>
</comment>
<organism evidence="10 11">
    <name type="scientific">Sumerlaea chitinivorans</name>
    <dbReference type="NCBI Taxonomy" id="2250252"/>
    <lineage>
        <taxon>Bacteria</taxon>
        <taxon>Candidatus Sumerlaeota</taxon>
        <taxon>Candidatus Sumerlaeia</taxon>
        <taxon>Candidatus Sumerlaeales</taxon>
        <taxon>Candidatus Sumerlaeaceae</taxon>
        <taxon>Candidatus Sumerlaea</taxon>
    </lineage>
</organism>
<evidence type="ECO:0000259" key="9">
    <source>
        <dbReference type="Pfam" id="PF00218"/>
    </source>
</evidence>
<keyword evidence="7 8" id="KW-0456">Lyase</keyword>
<evidence type="ECO:0000256" key="5">
    <source>
        <dbReference type="ARBA" id="ARBA00022822"/>
    </source>
</evidence>
<gene>
    <name evidence="8" type="primary">trpC</name>
    <name evidence="10" type="ORF">BRCON_1259</name>
</gene>
<dbReference type="InterPro" id="IPR001468">
    <property type="entry name" value="Indole-3-GlycerolPSynthase_CS"/>
</dbReference>
<dbReference type="FunFam" id="3.20.20.70:FF:000024">
    <property type="entry name" value="Indole-3-glycerol phosphate synthase"/>
    <property type="match status" value="1"/>
</dbReference>
<dbReference type="InterPro" id="IPR013798">
    <property type="entry name" value="Indole-3-glycerol_P_synth_dom"/>
</dbReference>
<feature type="domain" description="Indole-3-glycerol phosphate synthase" evidence="9">
    <location>
        <begin position="3"/>
        <end position="258"/>
    </location>
</feature>
<dbReference type="CDD" id="cd00331">
    <property type="entry name" value="IGPS"/>
    <property type="match status" value="1"/>
</dbReference>
<dbReference type="InterPro" id="IPR013785">
    <property type="entry name" value="Aldolase_TIM"/>
</dbReference>
<dbReference type="Proteomes" id="UP000262583">
    <property type="component" value="Chromosome"/>
</dbReference>
<evidence type="ECO:0000256" key="2">
    <source>
        <dbReference type="ARBA" id="ARBA00004696"/>
    </source>
</evidence>
<protein>
    <recommendedName>
        <fullName evidence="8">Indole-3-glycerol phosphate synthase</fullName>
        <shortName evidence="8">IGPS</shortName>
        <ecNumber evidence="8">4.1.1.48</ecNumber>
    </recommendedName>
</protein>
<dbReference type="AlphaFoldDB" id="A0A2Z4Y500"/>
<sequence>MILDEIVAYKTEFVAHAMRQRPLLELRSAIADLPPAPDFVAALRAKDDIPRVIAEVKKASPSKGVIREQFDPIAIARSYAEHGAAAVSVLTDEAFFQGHLDHLRAVRQALPTMPLLRKDFTIHEYQIYEARASGASAVLLIVSILDKYQLRDFQALAAELGLAALVEVHFEKEADLAAEGGARLLGVNHRDLRTFNVDITRTESILRLLGAERANFTIVAESGIQTPEDVVYFAKLGVDAMLIGEQFMKQPDPGEALVQLCTRARALVREAKLDSASEDGR</sequence>
<dbReference type="EC" id="4.1.1.48" evidence="8"/>
<dbReference type="PANTHER" id="PTHR22854:SF2">
    <property type="entry name" value="INDOLE-3-GLYCEROL-PHOSPHATE SYNTHASE"/>
    <property type="match status" value="1"/>
</dbReference>
<proteinExistence type="inferred from homology"/>
<dbReference type="PROSITE" id="PS00614">
    <property type="entry name" value="IGPS"/>
    <property type="match status" value="1"/>
</dbReference>
<name>A0A2Z4Y500_SUMC1</name>
<dbReference type="KEGG" id="schv:BRCON_1259"/>
<dbReference type="SUPFAM" id="SSF51366">
    <property type="entry name" value="Ribulose-phoshate binding barrel"/>
    <property type="match status" value="1"/>
</dbReference>
<evidence type="ECO:0000256" key="8">
    <source>
        <dbReference type="HAMAP-Rule" id="MF_00134"/>
    </source>
</evidence>
<dbReference type="Pfam" id="PF00218">
    <property type="entry name" value="IGPS"/>
    <property type="match status" value="1"/>
</dbReference>